<accession>A0A177B7M3</accession>
<sequence length="186" mass="20561">MTCSNCKAGYFLYSDNCLPCVDQCNQCKNATTCQHCVDGLYFDNLGQKCVECPDNCANCLDTKTCKKCSKGYYLINKLCLVCISNCIECDSPVCKKCKTGYFWLESKCTDCGINCLKCDHANGCTSCKNGYILTNKICTACNELNSNTCSTCITASFGHIYDYKNFICNRCTDNCLKCTTDAGKNN</sequence>
<reference evidence="1 2" key="1">
    <citation type="submission" date="2016-04" db="EMBL/GenBank/DDBJ databases">
        <title>The genome of Intoshia linei affirms orthonectids as highly simplified spiralians.</title>
        <authorList>
            <person name="Mikhailov K.V."/>
            <person name="Slusarev G.S."/>
            <person name="Nikitin M.A."/>
            <person name="Logacheva M.D."/>
            <person name="Penin A."/>
            <person name="Aleoshin V."/>
            <person name="Panchin Y.V."/>
        </authorList>
    </citation>
    <scope>NUCLEOTIDE SEQUENCE [LARGE SCALE GENOMIC DNA]</scope>
    <source>
        <strain evidence="1">Intl2013</strain>
        <tissue evidence="1">Whole animal</tissue>
    </source>
</reference>
<dbReference type="Proteomes" id="UP000078046">
    <property type="component" value="Unassembled WGS sequence"/>
</dbReference>
<protein>
    <submittedName>
        <fullName evidence="1">Uncharacterized protein</fullName>
    </submittedName>
</protein>
<gene>
    <name evidence="1" type="ORF">A3Q56_01956</name>
</gene>
<dbReference type="OrthoDB" id="430044at2759"/>
<organism evidence="1 2">
    <name type="scientific">Intoshia linei</name>
    <dbReference type="NCBI Taxonomy" id="1819745"/>
    <lineage>
        <taxon>Eukaryota</taxon>
        <taxon>Metazoa</taxon>
        <taxon>Spiralia</taxon>
        <taxon>Lophotrochozoa</taxon>
        <taxon>Mesozoa</taxon>
        <taxon>Orthonectida</taxon>
        <taxon>Rhopaluridae</taxon>
        <taxon>Intoshia</taxon>
    </lineage>
</organism>
<comment type="caution">
    <text evidence="1">The sequence shown here is derived from an EMBL/GenBank/DDBJ whole genome shotgun (WGS) entry which is preliminary data.</text>
</comment>
<dbReference type="AlphaFoldDB" id="A0A177B7M3"/>
<feature type="non-terminal residue" evidence="1">
    <location>
        <position position="186"/>
    </location>
</feature>
<dbReference type="InterPro" id="IPR009030">
    <property type="entry name" value="Growth_fac_rcpt_cys_sf"/>
</dbReference>
<proteinExistence type="predicted"/>
<dbReference type="EMBL" id="LWCA01000164">
    <property type="protein sequence ID" value="OAF70299.1"/>
    <property type="molecule type" value="Genomic_DNA"/>
</dbReference>
<dbReference type="InterPro" id="IPR053215">
    <property type="entry name" value="TKL_Ser/Thr_kinase"/>
</dbReference>
<dbReference type="InterPro" id="IPR006212">
    <property type="entry name" value="Furin_repeat"/>
</dbReference>
<dbReference type="SUPFAM" id="SSF57184">
    <property type="entry name" value="Growth factor receptor domain"/>
    <property type="match status" value="2"/>
</dbReference>
<dbReference type="PANTHER" id="PTHR45756:SF1">
    <property type="entry name" value="PROTEIN KINASE DOMAIN CONTAINING PROTEIN"/>
    <property type="match status" value="1"/>
</dbReference>
<dbReference type="PANTHER" id="PTHR45756">
    <property type="entry name" value="PALMITOYLTRANSFERASE"/>
    <property type="match status" value="1"/>
</dbReference>
<name>A0A177B7M3_9BILA</name>
<keyword evidence="2" id="KW-1185">Reference proteome</keyword>
<dbReference type="Gene3D" id="2.10.220.10">
    <property type="entry name" value="Hormone Receptor, Insulin-like Growth Factor Receptor 1, Chain A, domain 2"/>
    <property type="match status" value="2"/>
</dbReference>
<dbReference type="SMART" id="SM00261">
    <property type="entry name" value="FU"/>
    <property type="match status" value="2"/>
</dbReference>
<evidence type="ECO:0000313" key="1">
    <source>
        <dbReference type="EMBL" id="OAF70299.1"/>
    </source>
</evidence>
<evidence type="ECO:0000313" key="2">
    <source>
        <dbReference type="Proteomes" id="UP000078046"/>
    </source>
</evidence>